<reference evidence="1" key="2">
    <citation type="journal article" date="2015" name="Fish Shellfish Immunol.">
        <title>Early steps in the European eel (Anguilla anguilla)-Vibrio vulnificus interaction in the gills: Role of the RtxA13 toxin.</title>
        <authorList>
            <person name="Callol A."/>
            <person name="Pajuelo D."/>
            <person name="Ebbesson L."/>
            <person name="Teles M."/>
            <person name="MacKenzie S."/>
            <person name="Amaro C."/>
        </authorList>
    </citation>
    <scope>NUCLEOTIDE SEQUENCE</scope>
</reference>
<organism evidence="1">
    <name type="scientific">Anguilla anguilla</name>
    <name type="common">European freshwater eel</name>
    <name type="synonym">Muraena anguilla</name>
    <dbReference type="NCBI Taxonomy" id="7936"/>
    <lineage>
        <taxon>Eukaryota</taxon>
        <taxon>Metazoa</taxon>
        <taxon>Chordata</taxon>
        <taxon>Craniata</taxon>
        <taxon>Vertebrata</taxon>
        <taxon>Euteleostomi</taxon>
        <taxon>Actinopterygii</taxon>
        <taxon>Neopterygii</taxon>
        <taxon>Teleostei</taxon>
        <taxon>Anguilliformes</taxon>
        <taxon>Anguillidae</taxon>
        <taxon>Anguilla</taxon>
    </lineage>
</organism>
<sequence length="55" mass="6397">MRLMQTEKAQDTGESLFTITDCFSSLVEYANVKLPNVELHIKNFTTRNNVHWVLI</sequence>
<accession>A0A0E9WJF5</accession>
<dbReference type="EMBL" id="GBXM01018171">
    <property type="protein sequence ID" value="JAH90406.1"/>
    <property type="molecule type" value="Transcribed_RNA"/>
</dbReference>
<evidence type="ECO:0000313" key="1">
    <source>
        <dbReference type="EMBL" id="JAH90406.1"/>
    </source>
</evidence>
<proteinExistence type="predicted"/>
<protein>
    <submittedName>
        <fullName evidence="1">Uncharacterized protein</fullName>
    </submittedName>
</protein>
<name>A0A0E9WJF5_ANGAN</name>
<dbReference type="AlphaFoldDB" id="A0A0E9WJF5"/>
<reference evidence="1" key="1">
    <citation type="submission" date="2014-11" db="EMBL/GenBank/DDBJ databases">
        <authorList>
            <person name="Amaro Gonzalez C."/>
        </authorList>
    </citation>
    <scope>NUCLEOTIDE SEQUENCE</scope>
</reference>